<dbReference type="Proteomes" id="UP000289340">
    <property type="component" value="Chromosome 12"/>
</dbReference>
<accession>A0A445HUD6</accession>
<organism evidence="1 2">
    <name type="scientific">Glycine soja</name>
    <name type="common">Wild soybean</name>
    <dbReference type="NCBI Taxonomy" id="3848"/>
    <lineage>
        <taxon>Eukaryota</taxon>
        <taxon>Viridiplantae</taxon>
        <taxon>Streptophyta</taxon>
        <taxon>Embryophyta</taxon>
        <taxon>Tracheophyta</taxon>
        <taxon>Spermatophyta</taxon>
        <taxon>Magnoliopsida</taxon>
        <taxon>eudicotyledons</taxon>
        <taxon>Gunneridae</taxon>
        <taxon>Pentapetalae</taxon>
        <taxon>rosids</taxon>
        <taxon>fabids</taxon>
        <taxon>Fabales</taxon>
        <taxon>Fabaceae</taxon>
        <taxon>Papilionoideae</taxon>
        <taxon>50 kb inversion clade</taxon>
        <taxon>NPAAA clade</taxon>
        <taxon>indigoferoid/millettioid clade</taxon>
        <taxon>Phaseoleae</taxon>
        <taxon>Glycine</taxon>
        <taxon>Glycine subgen. Soja</taxon>
    </lineage>
</organism>
<dbReference type="AlphaFoldDB" id="A0A445HUD6"/>
<name>A0A445HUD6_GLYSO</name>
<keyword evidence="2" id="KW-1185">Reference proteome</keyword>
<protein>
    <submittedName>
        <fullName evidence="1">Uncharacterized protein</fullName>
    </submittedName>
</protein>
<evidence type="ECO:0000313" key="1">
    <source>
        <dbReference type="EMBL" id="RZB77307.1"/>
    </source>
</evidence>
<sequence>MRGVWSKIFKPIGINFSGLYRLFICRLHSSLTYRKDKNPFIFRREITCLLNLYSRPLY</sequence>
<dbReference type="EMBL" id="QZWG01000012">
    <property type="protein sequence ID" value="RZB77307.1"/>
    <property type="molecule type" value="Genomic_DNA"/>
</dbReference>
<comment type="caution">
    <text evidence="1">The sequence shown here is derived from an EMBL/GenBank/DDBJ whole genome shotgun (WGS) entry which is preliminary data.</text>
</comment>
<proteinExistence type="predicted"/>
<reference evidence="1 2" key="1">
    <citation type="submission" date="2018-09" db="EMBL/GenBank/DDBJ databases">
        <title>A high-quality reference genome of wild soybean provides a powerful tool to mine soybean genomes.</title>
        <authorList>
            <person name="Xie M."/>
            <person name="Chung C.Y.L."/>
            <person name="Li M.-W."/>
            <person name="Wong F.-L."/>
            <person name="Chan T.-F."/>
            <person name="Lam H.-M."/>
        </authorList>
    </citation>
    <scope>NUCLEOTIDE SEQUENCE [LARGE SCALE GENOMIC DNA]</scope>
    <source>
        <strain evidence="2">cv. W05</strain>
        <tissue evidence="1">Hypocotyl of etiolated seedlings</tissue>
    </source>
</reference>
<gene>
    <name evidence="1" type="ORF">D0Y65_035294</name>
</gene>
<evidence type="ECO:0000313" key="2">
    <source>
        <dbReference type="Proteomes" id="UP000289340"/>
    </source>
</evidence>